<dbReference type="Pfam" id="PF10037">
    <property type="entry name" value="MRP-S27"/>
    <property type="match status" value="1"/>
</dbReference>
<dbReference type="InterPro" id="IPR019266">
    <property type="entry name" value="Ribosomal_mS27"/>
</dbReference>
<accession>A0A8S4SLK0</accession>
<evidence type="ECO:0000313" key="4">
    <source>
        <dbReference type="Proteomes" id="UP000838756"/>
    </source>
</evidence>
<dbReference type="GO" id="GO:0005739">
    <property type="term" value="C:mitochondrion"/>
    <property type="evidence" value="ECO:0007669"/>
    <property type="project" value="UniProtKB-SubCell"/>
</dbReference>
<dbReference type="Proteomes" id="UP000838756">
    <property type="component" value="Unassembled WGS sequence"/>
</dbReference>
<name>A0A8S4SLK0_9NEOP</name>
<dbReference type="AlphaFoldDB" id="A0A8S4SLK0"/>
<gene>
    <name evidence="3" type="primary">jg8161</name>
    <name evidence="3" type="ORF">PAEG_LOCUS26549</name>
</gene>
<protein>
    <submittedName>
        <fullName evidence="3">Jg8161 protein</fullName>
    </submittedName>
</protein>
<dbReference type="EMBL" id="CAKXAJ010026420">
    <property type="protein sequence ID" value="CAH2268154.1"/>
    <property type="molecule type" value="Genomic_DNA"/>
</dbReference>
<dbReference type="PANTHER" id="PTHR21393:SF0">
    <property type="entry name" value="SMALL RIBOSOMAL SUBUNIT PROTEIN MS27"/>
    <property type="match status" value="1"/>
</dbReference>
<comment type="subcellular location">
    <subcellularLocation>
        <location evidence="1">Mitochondrion</location>
    </subcellularLocation>
</comment>
<dbReference type="PANTHER" id="PTHR21393">
    <property type="entry name" value="MITOCHONDRIAL 28S RIBOSOMAL PROTEIN S27"/>
    <property type="match status" value="1"/>
</dbReference>
<dbReference type="OrthoDB" id="19830at2759"/>
<dbReference type="InterPro" id="IPR034913">
    <property type="entry name" value="mS27/PTCD2"/>
</dbReference>
<evidence type="ECO:0000256" key="2">
    <source>
        <dbReference type="SAM" id="MobiDB-lite"/>
    </source>
</evidence>
<feature type="region of interest" description="Disordered" evidence="2">
    <location>
        <begin position="258"/>
        <end position="281"/>
    </location>
</feature>
<reference evidence="3" key="1">
    <citation type="submission" date="2022-03" db="EMBL/GenBank/DDBJ databases">
        <authorList>
            <person name="Lindestad O."/>
        </authorList>
    </citation>
    <scope>NUCLEOTIDE SEQUENCE</scope>
</reference>
<evidence type="ECO:0000313" key="3">
    <source>
        <dbReference type="EMBL" id="CAH2268154.1"/>
    </source>
</evidence>
<evidence type="ECO:0000256" key="1">
    <source>
        <dbReference type="ARBA" id="ARBA00004173"/>
    </source>
</evidence>
<comment type="caution">
    <text evidence="3">The sequence shown here is derived from an EMBL/GenBank/DDBJ whole genome shotgun (WGS) entry which is preliminary data.</text>
</comment>
<proteinExistence type="predicted"/>
<keyword evidence="4" id="KW-1185">Reference proteome</keyword>
<organism evidence="3 4">
    <name type="scientific">Pararge aegeria aegeria</name>
    <dbReference type="NCBI Taxonomy" id="348720"/>
    <lineage>
        <taxon>Eukaryota</taxon>
        <taxon>Metazoa</taxon>
        <taxon>Ecdysozoa</taxon>
        <taxon>Arthropoda</taxon>
        <taxon>Hexapoda</taxon>
        <taxon>Insecta</taxon>
        <taxon>Pterygota</taxon>
        <taxon>Neoptera</taxon>
        <taxon>Endopterygota</taxon>
        <taxon>Lepidoptera</taxon>
        <taxon>Glossata</taxon>
        <taxon>Ditrysia</taxon>
        <taxon>Papilionoidea</taxon>
        <taxon>Nymphalidae</taxon>
        <taxon>Satyrinae</taxon>
        <taxon>Satyrini</taxon>
        <taxon>Parargina</taxon>
        <taxon>Pararge</taxon>
    </lineage>
</organism>
<sequence length="281" mass="32981">MLRSLRRCIVRRNCAQILVPKCTFLTNEYKCDEAWNVQISSPILSKVNLNDFYNILDQNFLSKGVISAIDVDIFANAVRDPAYLDELKDLLHKLRLSAETGWLFYKKYDKLLSLCKELVENKTFKLYPEVVELINKEIETQQDDTKTILTQCIGVLSKAVVTETILEDSLKIAIENAINRTQNKDIAVQKQLFLNWEQIREDKLEEQSKRLDRANRMKNIVEKQKQMQVEEQKLWFFENEEDIDLQIEEKEKLVDPASVKKVAQQKDDENYIPPEILPKRK</sequence>